<sequence>VVEALDDGFWLRSAAAPPCQHGRQSVKNEPGKKHRALYAADDECSFVSAYASAGMEKHMNVLGMCPQQRPGDILSWWRQHQIRRGGGCWMSVEFTDFNKEHSALELYELNRALAEAWYSHAGSTLSG</sequence>
<protein>
    <submittedName>
        <fullName evidence="1">Uncharacterized protein</fullName>
    </submittedName>
</protein>
<comment type="caution">
    <text evidence="1">The sequence shown here is derived from an EMBL/GenBank/DDBJ whole genome shotgun (WGS) entry which is preliminary data.</text>
</comment>
<keyword evidence="2" id="KW-1185">Reference proteome</keyword>
<dbReference type="EMBL" id="JYDQ01003181">
    <property type="protein sequence ID" value="KRY03057.1"/>
    <property type="molecule type" value="Genomic_DNA"/>
</dbReference>
<dbReference type="AlphaFoldDB" id="A0A0V0YS88"/>
<evidence type="ECO:0000313" key="2">
    <source>
        <dbReference type="Proteomes" id="UP000054783"/>
    </source>
</evidence>
<feature type="non-terminal residue" evidence="1">
    <location>
        <position position="127"/>
    </location>
</feature>
<reference evidence="1 2" key="1">
    <citation type="submission" date="2015-01" db="EMBL/GenBank/DDBJ databases">
        <title>Evolution of Trichinella species and genotypes.</title>
        <authorList>
            <person name="Korhonen P.K."/>
            <person name="Edoardo P."/>
            <person name="Giuseppe L.R."/>
            <person name="Gasser R.B."/>
        </authorList>
    </citation>
    <scope>NUCLEOTIDE SEQUENCE [LARGE SCALE GENOMIC DNA]</scope>
    <source>
        <strain evidence="1">ISS2496</strain>
    </source>
</reference>
<name>A0A0V0YS88_9BILA</name>
<gene>
    <name evidence="1" type="ORF">T12_16520</name>
</gene>
<evidence type="ECO:0000313" key="1">
    <source>
        <dbReference type="EMBL" id="KRY03057.1"/>
    </source>
</evidence>
<organism evidence="1 2">
    <name type="scientific">Trichinella patagoniensis</name>
    <dbReference type="NCBI Taxonomy" id="990121"/>
    <lineage>
        <taxon>Eukaryota</taxon>
        <taxon>Metazoa</taxon>
        <taxon>Ecdysozoa</taxon>
        <taxon>Nematoda</taxon>
        <taxon>Enoplea</taxon>
        <taxon>Dorylaimia</taxon>
        <taxon>Trichinellida</taxon>
        <taxon>Trichinellidae</taxon>
        <taxon>Trichinella</taxon>
    </lineage>
</organism>
<accession>A0A0V0YS88</accession>
<proteinExistence type="predicted"/>
<feature type="non-terminal residue" evidence="1">
    <location>
        <position position="1"/>
    </location>
</feature>
<dbReference type="Proteomes" id="UP000054783">
    <property type="component" value="Unassembled WGS sequence"/>
</dbReference>